<keyword evidence="4 9" id="KW-0812">Transmembrane</keyword>
<feature type="transmembrane region" description="Helical" evidence="9">
    <location>
        <begin position="96"/>
        <end position="113"/>
    </location>
</feature>
<evidence type="ECO:0000256" key="5">
    <source>
        <dbReference type="ARBA" id="ARBA00022801"/>
    </source>
</evidence>
<protein>
    <submittedName>
        <fullName evidence="10">Exosortase/archaeosortase family protein</fullName>
    </submittedName>
</protein>
<dbReference type="NCBIfam" id="TIGR04178">
    <property type="entry name" value="exo_archaeo"/>
    <property type="match status" value="1"/>
</dbReference>
<evidence type="ECO:0000256" key="8">
    <source>
        <dbReference type="SAM" id="MobiDB-lite"/>
    </source>
</evidence>
<dbReference type="GO" id="GO:0006508">
    <property type="term" value="P:proteolysis"/>
    <property type="evidence" value="ECO:0007669"/>
    <property type="project" value="UniProtKB-KW"/>
</dbReference>
<evidence type="ECO:0000313" key="11">
    <source>
        <dbReference type="Proteomes" id="UP001155241"/>
    </source>
</evidence>
<feature type="transmembrane region" description="Helical" evidence="9">
    <location>
        <begin position="261"/>
        <end position="285"/>
    </location>
</feature>
<feature type="transmembrane region" description="Helical" evidence="9">
    <location>
        <begin position="180"/>
        <end position="207"/>
    </location>
</feature>
<accession>A0A9X2JEL2</accession>
<evidence type="ECO:0000313" key="10">
    <source>
        <dbReference type="EMBL" id="MCO6043135.1"/>
    </source>
</evidence>
<evidence type="ECO:0000256" key="7">
    <source>
        <dbReference type="ARBA" id="ARBA00023136"/>
    </source>
</evidence>
<evidence type="ECO:0000256" key="6">
    <source>
        <dbReference type="ARBA" id="ARBA00022989"/>
    </source>
</evidence>
<feature type="transmembrane region" description="Helical" evidence="9">
    <location>
        <begin position="333"/>
        <end position="352"/>
    </location>
</feature>
<keyword evidence="11" id="KW-1185">Reference proteome</keyword>
<evidence type="ECO:0000256" key="1">
    <source>
        <dbReference type="ARBA" id="ARBA00004651"/>
    </source>
</evidence>
<organism evidence="10 11">
    <name type="scientific">Aeoliella straminimaris</name>
    <dbReference type="NCBI Taxonomy" id="2954799"/>
    <lineage>
        <taxon>Bacteria</taxon>
        <taxon>Pseudomonadati</taxon>
        <taxon>Planctomycetota</taxon>
        <taxon>Planctomycetia</taxon>
        <taxon>Pirellulales</taxon>
        <taxon>Lacipirellulaceae</taxon>
        <taxon>Aeoliella</taxon>
    </lineage>
</organism>
<keyword evidence="2" id="KW-1003">Cell membrane</keyword>
<feature type="transmembrane region" description="Helical" evidence="9">
    <location>
        <begin position="150"/>
        <end position="168"/>
    </location>
</feature>
<dbReference type="EMBL" id="JAMXLR010000020">
    <property type="protein sequence ID" value="MCO6043135.1"/>
    <property type="molecule type" value="Genomic_DNA"/>
</dbReference>
<keyword evidence="3" id="KW-0645">Protease</keyword>
<proteinExistence type="predicted"/>
<evidence type="ECO:0000256" key="3">
    <source>
        <dbReference type="ARBA" id="ARBA00022670"/>
    </source>
</evidence>
<dbReference type="Proteomes" id="UP001155241">
    <property type="component" value="Unassembled WGS sequence"/>
</dbReference>
<feature type="transmembrane region" description="Helical" evidence="9">
    <location>
        <begin position="119"/>
        <end position="138"/>
    </location>
</feature>
<comment type="caution">
    <text evidence="10">The sequence shown here is derived from an EMBL/GenBank/DDBJ whole genome shotgun (WGS) entry which is preliminary data.</text>
</comment>
<keyword evidence="5" id="KW-0378">Hydrolase</keyword>
<gene>
    <name evidence="10" type="ORF">NG895_04390</name>
</gene>
<sequence length="383" mass="42586">MSSTLAPRPVSFGTSGSAASGPSLSPGEQKATWIALVSSLFVLMLVYWNELTVTKDYWSDDTYSHGWIIPFFAMFLMWSKRQPLDGPVSKETENKILMAIFIPAGLAVASYLFLDIPAITWSLYATSVMIGLALVFRYHEFEPVEMYERWIGAVLVIGSLSLRLYGTYYDKLYWDRFSLIPAMLGVFMLAGGFPIIKRMWASIAFFAFMMPLPSKVEHFLLGGLQKIAAAASTTVLQILGVGAYRQGSRINVDGLAEALEVIGACAGLRMLTIFCAMVIAMVLLIERPWWDKLILLLSAIPIALVTNIIRITVTALLYLAVEGSPNQEMYHQWIHDYAGFAMIIIAAGIMLFEYKILSWLFVEEGDEVLHTAGMRGGMPIGRN</sequence>
<dbReference type="GO" id="GO:0005886">
    <property type="term" value="C:plasma membrane"/>
    <property type="evidence" value="ECO:0007669"/>
    <property type="project" value="UniProtKB-SubCell"/>
</dbReference>
<dbReference type="AlphaFoldDB" id="A0A9X2JEL2"/>
<feature type="transmembrane region" description="Helical" evidence="9">
    <location>
        <begin position="31"/>
        <end position="48"/>
    </location>
</feature>
<comment type="subcellular location">
    <subcellularLocation>
        <location evidence="1">Cell membrane</location>
        <topology evidence="1">Multi-pass membrane protein</topology>
    </subcellularLocation>
</comment>
<dbReference type="GO" id="GO:0008233">
    <property type="term" value="F:peptidase activity"/>
    <property type="evidence" value="ECO:0007669"/>
    <property type="project" value="UniProtKB-KW"/>
</dbReference>
<feature type="compositionally biased region" description="Low complexity" evidence="8">
    <location>
        <begin position="11"/>
        <end position="26"/>
    </location>
</feature>
<evidence type="ECO:0000256" key="4">
    <source>
        <dbReference type="ARBA" id="ARBA00022692"/>
    </source>
</evidence>
<dbReference type="InterPro" id="IPR019127">
    <property type="entry name" value="Exosortase"/>
</dbReference>
<name>A0A9X2JEL2_9BACT</name>
<keyword evidence="6 9" id="KW-1133">Transmembrane helix</keyword>
<reference evidence="10" key="1">
    <citation type="submission" date="2022-06" db="EMBL/GenBank/DDBJ databases">
        <title>Aeoliella straminimaris, a novel planctomycete from sediments.</title>
        <authorList>
            <person name="Vitorino I.R."/>
            <person name="Lage O.M."/>
        </authorList>
    </citation>
    <scope>NUCLEOTIDE SEQUENCE</scope>
    <source>
        <strain evidence="10">ICT_H6.2</strain>
    </source>
</reference>
<keyword evidence="7 9" id="KW-0472">Membrane</keyword>
<dbReference type="Pfam" id="PF09721">
    <property type="entry name" value="Exosortase_EpsH"/>
    <property type="match status" value="1"/>
</dbReference>
<feature type="region of interest" description="Disordered" evidence="8">
    <location>
        <begin position="1"/>
        <end position="26"/>
    </location>
</feature>
<evidence type="ECO:0000256" key="9">
    <source>
        <dbReference type="SAM" id="Phobius"/>
    </source>
</evidence>
<feature type="transmembrane region" description="Helical" evidence="9">
    <location>
        <begin position="294"/>
        <end position="321"/>
    </location>
</feature>
<evidence type="ECO:0000256" key="2">
    <source>
        <dbReference type="ARBA" id="ARBA00022475"/>
    </source>
</evidence>
<feature type="transmembrane region" description="Helical" evidence="9">
    <location>
        <begin position="219"/>
        <end position="241"/>
    </location>
</feature>
<dbReference type="RefSeq" id="WP_252851234.1">
    <property type="nucleotide sequence ID" value="NZ_JAMXLR010000020.1"/>
</dbReference>
<feature type="transmembrane region" description="Helical" evidence="9">
    <location>
        <begin position="63"/>
        <end position="80"/>
    </location>
</feature>
<dbReference type="InterPro" id="IPR026392">
    <property type="entry name" value="Exo/Archaeosortase_dom"/>
</dbReference>